<dbReference type="GO" id="GO:0030246">
    <property type="term" value="F:carbohydrate binding"/>
    <property type="evidence" value="ECO:0007669"/>
    <property type="project" value="InterPro"/>
</dbReference>
<gene>
    <name evidence="5" type="ORF">HP552_06680</name>
</gene>
<evidence type="ECO:0000313" key="5">
    <source>
        <dbReference type="EMBL" id="NUU74928.1"/>
    </source>
</evidence>
<keyword evidence="1" id="KW-0677">Repeat</keyword>
<dbReference type="Gene3D" id="2.70.98.10">
    <property type="match status" value="1"/>
</dbReference>
<accession>A0A7Y6BUR7</accession>
<keyword evidence="6" id="KW-1185">Reference proteome</keyword>
<evidence type="ECO:0000256" key="2">
    <source>
        <dbReference type="ARBA" id="ARBA00022803"/>
    </source>
</evidence>
<dbReference type="InterPro" id="IPR011990">
    <property type="entry name" value="TPR-like_helical_dom_sf"/>
</dbReference>
<sequence>MSTRESTLPVSNAVRVWEEHVEIPTYGTGEPDKNPMFLEKRVYQGSSGRVYPHPVIDKIMDEKEMKSYRMAILENEYVRIEIMPEIGGRIYRALDKTNNYDFVYYNRVIKPALVGLAGPWISGGIEFNWPQHHRPNTFGPVEHAVTKNEDGSATVWVSEIDRMYGTKVTTGFTLHPGKAYLEIKAQMYNRTSEPQTFLWWANPAVAVNDHTQTVFPPDVTAVFDHGKRDVSRFPIATGTYYKMDYSEGVDISRYKNIPVPTSYMAYKSNYNFVGGYDHGVQAGLLHVANHHVSPGKKQWTWGNGEFGQAWDRSLTDEDGPYIELMTGVFTDNQPDFTWLQPYEEKSFAQYFMPYKNIGVVKNASIDAAVNLEVDESLRTATVMAYATSVFAGAIIQLKGRKRSYLKDKATLSPELTYKSIVTLDEEDQPHDLFVTIQDANGHQLISYRPAKPRIEQVPDPAKPLPLPKEIKSTEQLYLAGIHLEQYRHATFEPEDYYEEGLRRDASDIRLNVAYGTLLLRRGWFKQAEEHFRTAIESLTWRNPNPYDSEAYYQLGLALRLQARNDEAYAAFYKAVWSAAYQDSGYYALSQIACERGDYADALELVDRALVRNARNYKSRLLKTAVLRKLGRYVEAAQFAEETLKLDIADFGAAYEKALALNLLGHHEKAKETRTTLEKFMRNDVHNYLNLASDYAESGMYEEARDALVQIRLAHGNHTYPMVHYSLAYVYDKMDFREKAAREHQLAQTASSDYCFPNSLFDMQVLEHAIAAHPLDSKAHYYLGNLYYDKKRAEDAIHHWERSVELDDRFATAHRNLALAYYNKRNESMAALSSLEKAFQCNPEDARVFYELDQLHKKVGVSAQERMAKLQQHMQLTHQRDDLYLEYVSLLNMLGQYEEALSALLQRQFHPWEGGEGKVTGQYVLALVELGRQANQQGKFQEAVSLLKRALHYPENLGEGKLDGAQENNVHYELGQAFNGLGQNEEAVYHWTVASQGLEEPASAMYYNDQPPEMIYYQGLAWLQLNNEKEAKRRFNKLIDFAERHLFDDVKIDYFAVSLPDFLVFEDDLNKRNRIHCLFMLGLGLLGLGKAAEAKVRFEETLQLEPNHQGARFHKEMC</sequence>
<proteinExistence type="predicted"/>
<evidence type="ECO:0000256" key="3">
    <source>
        <dbReference type="PROSITE-ProRule" id="PRU00339"/>
    </source>
</evidence>
<dbReference type="EMBL" id="JABMCB010000160">
    <property type="protein sequence ID" value="NUU74928.1"/>
    <property type="molecule type" value="Genomic_DNA"/>
</dbReference>
<dbReference type="InterPro" id="IPR033396">
    <property type="entry name" value="DUF5107"/>
</dbReference>
<dbReference type="PANTHER" id="PTHR44943">
    <property type="entry name" value="CELLULOSE SYNTHASE OPERON PROTEIN C"/>
    <property type="match status" value="1"/>
</dbReference>
<evidence type="ECO:0000259" key="4">
    <source>
        <dbReference type="Pfam" id="PF17128"/>
    </source>
</evidence>
<dbReference type="InterPro" id="IPR014718">
    <property type="entry name" value="GH-type_carb-bd"/>
</dbReference>
<dbReference type="InterPro" id="IPR051685">
    <property type="entry name" value="Ycf3/AcsC/BcsC/TPR_MFPF"/>
</dbReference>
<dbReference type="RefSeq" id="WP_175394789.1">
    <property type="nucleotide sequence ID" value="NZ_JABMCB010000160.1"/>
</dbReference>
<dbReference type="PANTHER" id="PTHR44943:SF8">
    <property type="entry name" value="TPR REPEAT-CONTAINING PROTEIN MJ0263"/>
    <property type="match status" value="1"/>
</dbReference>
<comment type="caution">
    <text evidence="5">The sequence shown here is derived from an EMBL/GenBank/DDBJ whole genome shotgun (WGS) entry which is preliminary data.</text>
</comment>
<dbReference type="PROSITE" id="PS50005">
    <property type="entry name" value="TPR"/>
    <property type="match status" value="2"/>
</dbReference>
<dbReference type="Pfam" id="PF17128">
    <property type="entry name" value="DUF5107"/>
    <property type="match status" value="1"/>
</dbReference>
<dbReference type="Pfam" id="PF13432">
    <property type="entry name" value="TPR_16"/>
    <property type="match status" value="2"/>
</dbReference>
<feature type="repeat" description="TPR" evidence="3">
    <location>
        <begin position="1074"/>
        <end position="1107"/>
    </location>
</feature>
<dbReference type="Pfam" id="PF13414">
    <property type="entry name" value="TPR_11"/>
    <property type="match status" value="1"/>
</dbReference>
<keyword evidence="2 3" id="KW-0802">TPR repeat</keyword>
<feature type="domain" description="DUF5107" evidence="4">
    <location>
        <begin position="49"/>
        <end position="350"/>
    </location>
</feature>
<dbReference type="Gene3D" id="1.25.40.10">
    <property type="entry name" value="Tetratricopeptide repeat domain"/>
    <property type="match status" value="4"/>
</dbReference>
<evidence type="ECO:0000313" key="6">
    <source>
        <dbReference type="Proteomes" id="UP000526125"/>
    </source>
</evidence>
<protein>
    <submittedName>
        <fullName evidence="5">DUF5107 domain-containing protein</fullName>
    </submittedName>
</protein>
<feature type="repeat" description="TPR" evidence="3">
    <location>
        <begin position="776"/>
        <end position="809"/>
    </location>
</feature>
<organism evidence="5 6">
    <name type="scientific">Paenibacillus xylanilyticus</name>
    <dbReference type="NCBI Taxonomy" id="248903"/>
    <lineage>
        <taxon>Bacteria</taxon>
        <taxon>Bacillati</taxon>
        <taxon>Bacillota</taxon>
        <taxon>Bacilli</taxon>
        <taxon>Bacillales</taxon>
        <taxon>Paenibacillaceae</taxon>
        <taxon>Paenibacillus</taxon>
    </lineage>
</organism>
<dbReference type="AlphaFoldDB" id="A0A7Y6BUR7"/>
<dbReference type="SUPFAM" id="SSF48452">
    <property type="entry name" value="TPR-like"/>
    <property type="match status" value="4"/>
</dbReference>
<dbReference type="Proteomes" id="UP000526125">
    <property type="component" value="Unassembled WGS sequence"/>
</dbReference>
<dbReference type="InterPro" id="IPR019734">
    <property type="entry name" value="TPR_rpt"/>
</dbReference>
<dbReference type="SMART" id="SM00028">
    <property type="entry name" value="TPR"/>
    <property type="match status" value="10"/>
</dbReference>
<reference evidence="5 6" key="1">
    <citation type="submission" date="2020-05" db="EMBL/GenBank/DDBJ databases">
        <title>Genome Sequencing of Type Strains.</title>
        <authorList>
            <person name="Lemaire J.F."/>
            <person name="Inderbitzin P."/>
            <person name="Gregorio O.A."/>
            <person name="Collins S.B."/>
            <person name="Wespe N."/>
            <person name="Knight-Connoni V."/>
        </authorList>
    </citation>
    <scope>NUCLEOTIDE SEQUENCE [LARGE SCALE GENOMIC DNA]</scope>
    <source>
        <strain evidence="5 6">LMG 21957</strain>
    </source>
</reference>
<name>A0A7Y6BUR7_9BACL</name>
<evidence type="ECO:0000256" key="1">
    <source>
        <dbReference type="ARBA" id="ARBA00022737"/>
    </source>
</evidence>